<protein>
    <submittedName>
        <fullName evidence="6">Acyl-CoA reductase</fullName>
    </submittedName>
</protein>
<proteinExistence type="inferred from homology"/>
<dbReference type="InterPro" id="IPR029510">
    <property type="entry name" value="Ald_DH_CS_GLU"/>
</dbReference>
<dbReference type="PROSITE" id="PS00070">
    <property type="entry name" value="ALDEHYDE_DEHYDR_CYS"/>
    <property type="match status" value="1"/>
</dbReference>
<dbReference type="Gene3D" id="3.40.605.10">
    <property type="entry name" value="Aldehyde Dehydrogenase, Chain A, domain 1"/>
    <property type="match status" value="1"/>
</dbReference>
<dbReference type="Proteomes" id="UP000199064">
    <property type="component" value="Unassembled WGS sequence"/>
</dbReference>
<dbReference type="PANTHER" id="PTHR11699">
    <property type="entry name" value="ALDEHYDE DEHYDROGENASE-RELATED"/>
    <property type="match status" value="1"/>
</dbReference>
<evidence type="ECO:0000256" key="2">
    <source>
        <dbReference type="ARBA" id="ARBA00023002"/>
    </source>
</evidence>
<reference evidence="7" key="1">
    <citation type="submission" date="2016-10" db="EMBL/GenBank/DDBJ databases">
        <authorList>
            <person name="Varghese N."/>
            <person name="Submissions S."/>
        </authorList>
    </citation>
    <scope>NUCLEOTIDE SEQUENCE [LARGE SCALE GENOMIC DNA]</scope>
    <source>
        <strain evidence="7">ES.061</strain>
    </source>
</reference>
<evidence type="ECO:0000256" key="4">
    <source>
        <dbReference type="RuleBase" id="RU003345"/>
    </source>
</evidence>
<dbReference type="Gene3D" id="3.40.309.10">
    <property type="entry name" value="Aldehyde Dehydrogenase, Chain A, domain 2"/>
    <property type="match status" value="1"/>
</dbReference>
<dbReference type="InterPro" id="IPR016162">
    <property type="entry name" value="Ald_DH_N"/>
</dbReference>
<organism evidence="6 7">
    <name type="scientific">Nitratireductor aquibiodomus</name>
    <dbReference type="NCBI Taxonomy" id="204799"/>
    <lineage>
        <taxon>Bacteria</taxon>
        <taxon>Pseudomonadati</taxon>
        <taxon>Pseudomonadota</taxon>
        <taxon>Alphaproteobacteria</taxon>
        <taxon>Hyphomicrobiales</taxon>
        <taxon>Phyllobacteriaceae</taxon>
        <taxon>Nitratireductor</taxon>
    </lineage>
</organism>
<dbReference type="AlphaFoldDB" id="A0A1H4L2W8"/>
<evidence type="ECO:0000256" key="3">
    <source>
        <dbReference type="PROSITE-ProRule" id="PRU10007"/>
    </source>
</evidence>
<name>A0A1H4L2W8_9HYPH</name>
<feature type="active site" evidence="3">
    <location>
        <position position="255"/>
    </location>
</feature>
<dbReference type="GO" id="GO:0016620">
    <property type="term" value="F:oxidoreductase activity, acting on the aldehyde or oxo group of donors, NAD or NADP as acceptor"/>
    <property type="evidence" value="ECO:0007669"/>
    <property type="project" value="InterPro"/>
</dbReference>
<evidence type="ECO:0000256" key="1">
    <source>
        <dbReference type="ARBA" id="ARBA00009986"/>
    </source>
</evidence>
<sequence>MRYETDVETRIFIDGVARSAQDDRTYAVHNPARPDECVGHAARGSVSDVDAAVRAAHRAFPSWAERSYSERAELLGKIAELLVADEEDVSFRSNLFCREHGKILKETRLEMTRLGDRFLLAASYADRLQKDETLPEPPFDTIITRQPRGVAALIVPWNWPLSILGAKLPQALIAGNTVVVKPSQNSALAPTLTLHKMAELLPPGVLNVVTGNSSEIGDALVGHELVRRVNFTGSIAVGKHVMRTAAEHLTPVTLELGGNDAGIVLSDATLDAAAFMRMYLGAFMSTGQICMALKRLYVHRSRYDELVDGLSAVCARQVVGDGLLPDTTMGPLNNRKQLGIVQSMIAEARGSGADVKEFGKVPDMELYANGYFQKPTLVFGPEPSLSVVRDEQFGPVLPIIPFDDEAEAVRLANDSDFGLCSSVWTEDRERALTIARRLEAGYTYINGHGPTAQDSRGPFGGFKQSGIGRNLGYEGVLEFQGYHSISAPAGWLNGG</sequence>
<dbReference type="Pfam" id="PF00171">
    <property type="entry name" value="Aldedh"/>
    <property type="match status" value="1"/>
</dbReference>
<feature type="domain" description="Aldehyde dehydrogenase" evidence="5">
    <location>
        <begin position="21"/>
        <end position="480"/>
    </location>
</feature>
<evidence type="ECO:0000259" key="5">
    <source>
        <dbReference type="Pfam" id="PF00171"/>
    </source>
</evidence>
<comment type="similarity">
    <text evidence="1 4">Belongs to the aldehyde dehydrogenase family.</text>
</comment>
<dbReference type="SUPFAM" id="SSF53720">
    <property type="entry name" value="ALDH-like"/>
    <property type="match status" value="1"/>
</dbReference>
<dbReference type="PROSITE" id="PS00687">
    <property type="entry name" value="ALDEHYDE_DEHYDR_GLU"/>
    <property type="match status" value="1"/>
</dbReference>
<dbReference type="InterPro" id="IPR016160">
    <property type="entry name" value="Ald_DH_CS_CYS"/>
</dbReference>
<dbReference type="RefSeq" id="WP_090329069.1">
    <property type="nucleotide sequence ID" value="NZ_FNSL01000001.1"/>
</dbReference>
<evidence type="ECO:0000313" key="7">
    <source>
        <dbReference type="Proteomes" id="UP000199064"/>
    </source>
</evidence>
<dbReference type="InterPro" id="IPR015590">
    <property type="entry name" value="Aldehyde_DH_dom"/>
</dbReference>
<dbReference type="FunFam" id="3.40.605.10:FF:000007">
    <property type="entry name" value="NAD/NADP-dependent betaine aldehyde dehydrogenase"/>
    <property type="match status" value="1"/>
</dbReference>
<evidence type="ECO:0000313" key="6">
    <source>
        <dbReference type="EMBL" id="SEB64738.1"/>
    </source>
</evidence>
<keyword evidence="2 4" id="KW-0560">Oxidoreductase</keyword>
<dbReference type="InterPro" id="IPR016161">
    <property type="entry name" value="Ald_DH/histidinol_DH"/>
</dbReference>
<keyword evidence="7" id="KW-1185">Reference proteome</keyword>
<accession>A0A1H4L2W8</accession>
<dbReference type="EMBL" id="FNSL01000001">
    <property type="protein sequence ID" value="SEB64738.1"/>
    <property type="molecule type" value="Genomic_DNA"/>
</dbReference>
<gene>
    <name evidence="6" type="ORF">SAMN05216452_2600</name>
</gene>
<dbReference type="InterPro" id="IPR016163">
    <property type="entry name" value="Ald_DH_C"/>
</dbReference>